<evidence type="ECO:0000256" key="1">
    <source>
        <dbReference type="SAM" id="MobiDB-lite"/>
    </source>
</evidence>
<dbReference type="InParanoid" id="A2F7Z5"/>
<dbReference type="VEuPathDB" id="TrichDB:TVAG_431980"/>
<dbReference type="VEuPathDB" id="TrichDB:TVAGG3_0671720"/>
<accession>A2F7Z5</accession>
<dbReference type="Proteomes" id="UP000001542">
    <property type="component" value="Unassembled WGS sequence"/>
</dbReference>
<sequence length="199" mass="23588">MFCLRSPRRSHRRVETFEDPPAEIDKTNNYSPPPSNEIQSNYQNFLETKKIQQSMLSNQLRQEIESKRRLLDMQTSSISIQEQTDFLLNQFKSFKRPEPRTLIENRNENYQSVYNPQLFSLRDYIQKSPRRYNQNNVRKPQIAVNEEFVRPMRTNFSKFVLPSIKPEPYCKKLDSSSELVYPDGHYSAVSSVQDSRPTN</sequence>
<dbReference type="AlphaFoldDB" id="A2F7Z5"/>
<keyword evidence="3" id="KW-1185">Reference proteome</keyword>
<name>A2F7Z5_TRIV3</name>
<evidence type="ECO:0000313" key="3">
    <source>
        <dbReference type="Proteomes" id="UP000001542"/>
    </source>
</evidence>
<protein>
    <submittedName>
        <fullName evidence="2">Uncharacterized protein</fullName>
    </submittedName>
</protein>
<reference evidence="2" key="1">
    <citation type="submission" date="2006-10" db="EMBL/GenBank/DDBJ databases">
        <authorList>
            <person name="Amadeo P."/>
            <person name="Zhao Q."/>
            <person name="Wortman J."/>
            <person name="Fraser-Liggett C."/>
            <person name="Carlton J."/>
        </authorList>
    </citation>
    <scope>NUCLEOTIDE SEQUENCE</scope>
    <source>
        <strain evidence="2">G3</strain>
    </source>
</reference>
<proteinExistence type="predicted"/>
<dbReference type="EMBL" id="DS113655">
    <property type="protein sequence ID" value="EAX98989.1"/>
    <property type="molecule type" value="Genomic_DNA"/>
</dbReference>
<dbReference type="SMR" id="A2F7Z5"/>
<feature type="region of interest" description="Disordered" evidence="1">
    <location>
        <begin position="1"/>
        <end position="36"/>
    </location>
</feature>
<organism evidence="2 3">
    <name type="scientific">Trichomonas vaginalis (strain ATCC PRA-98 / G3)</name>
    <dbReference type="NCBI Taxonomy" id="412133"/>
    <lineage>
        <taxon>Eukaryota</taxon>
        <taxon>Metamonada</taxon>
        <taxon>Parabasalia</taxon>
        <taxon>Trichomonadida</taxon>
        <taxon>Trichomonadidae</taxon>
        <taxon>Trichomonas</taxon>
    </lineage>
</organism>
<dbReference type="KEGG" id="tva:4756792"/>
<dbReference type="RefSeq" id="XP_001311919.1">
    <property type="nucleotide sequence ID" value="XM_001311918.1"/>
</dbReference>
<evidence type="ECO:0000313" key="2">
    <source>
        <dbReference type="EMBL" id="EAX98989.1"/>
    </source>
</evidence>
<feature type="compositionally biased region" description="Basic residues" evidence="1">
    <location>
        <begin position="1"/>
        <end position="12"/>
    </location>
</feature>
<reference evidence="2" key="2">
    <citation type="journal article" date="2007" name="Science">
        <title>Draft genome sequence of the sexually transmitted pathogen Trichomonas vaginalis.</title>
        <authorList>
            <person name="Carlton J.M."/>
            <person name="Hirt R.P."/>
            <person name="Silva J.C."/>
            <person name="Delcher A.L."/>
            <person name="Schatz M."/>
            <person name="Zhao Q."/>
            <person name="Wortman J.R."/>
            <person name="Bidwell S.L."/>
            <person name="Alsmark U.C.M."/>
            <person name="Besteiro S."/>
            <person name="Sicheritz-Ponten T."/>
            <person name="Noel C.J."/>
            <person name="Dacks J.B."/>
            <person name="Foster P.G."/>
            <person name="Simillion C."/>
            <person name="Van de Peer Y."/>
            <person name="Miranda-Saavedra D."/>
            <person name="Barton G.J."/>
            <person name="Westrop G.D."/>
            <person name="Mueller S."/>
            <person name="Dessi D."/>
            <person name="Fiori P.L."/>
            <person name="Ren Q."/>
            <person name="Paulsen I."/>
            <person name="Zhang H."/>
            <person name="Bastida-Corcuera F.D."/>
            <person name="Simoes-Barbosa A."/>
            <person name="Brown M.T."/>
            <person name="Hayes R.D."/>
            <person name="Mukherjee M."/>
            <person name="Okumura C.Y."/>
            <person name="Schneider R."/>
            <person name="Smith A.J."/>
            <person name="Vanacova S."/>
            <person name="Villalvazo M."/>
            <person name="Haas B.J."/>
            <person name="Pertea M."/>
            <person name="Feldblyum T.V."/>
            <person name="Utterback T.R."/>
            <person name="Shu C.L."/>
            <person name="Osoegawa K."/>
            <person name="de Jong P.J."/>
            <person name="Hrdy I."/>
            <person name="Horvathova L."/>
            <person name="Zubacova Z."/>
            <person name="Dolezal P."/>
            <person name="Malik S.B."/>
            <person name="Logsdon J.M. Jr."/>
            <person name="Henze K."/>
            <person name="Gupta A."/>
            <person name="Wang C.C."/>
            <person name="Dunne R.L."/>
            <person name="Upcroft J.A."/>
            <person name="Upcroft P."/>
            <person name="White O."/>
            <person name="Salzberg S.L."/>
            <person name="Tang P."/>
            <person name="Chiu C.-H."/>
            <person name="Lee Y.-S."/>
            <person name="Embley T.M."/>
            <person name="Coombs G.H."/>
            <person name="Mottram J.C."/>
            <person name="Tachezy J."/>
            <person name="Fraser-Liggett C.M."/>
            <person name="Johnson P.J."/>
        </authorList>
    </citation>
    <scope>NUCLEOTIDE SEQUENCE [LARGE SCALE GENOMIC DNA]</scope>
    <source>
        <strain evidence="2">G3</strain>
    </source>
</reference>
<gene>
    <name evidence="2" type="ORF">TVAG_431980</name>
</gene>